<sequence length="1404" mass="156823">MKKWRMMKPITIGVCIALLAGSGAIPPQAVHAEPSDFFSSFEKGDPPPTWKNTVETDASGKKMASGVDGNIPFDGIQGDITDQLKEITVSGENPPNETKDKLIDRDLNTKWLIKEKTASIQMKLSEAESVVKFALTSANDFEGRDPRDWTFSGSQDGKNWTPLDKRTDEVFKDRFQTKIYELENQEKYLYYRLDITKNGGEPMIQLAEIQLSNGIDVPPPPPTDMKSEIGNGPSSAYMAKTKVGWTGSKALTYGGSHKAKGRAYSYNKVFDVKIPVTSKTELSYYIFPEFTTRDQMDDASTYMTIDLAFSDGTYLHDLGAVDQHGIQLHPREQGKSKTLYPNQWNYKKSQIGAVAAGKTIKRILVAYDNPKGPGVFKGSIDDIQIEGSPTPKTYSKPSEYVNTLRGTQSNGTFSRGNNFPAVAVPHGFNFWTPVTDSGSTSWLYHYHERNNEDNLPQIEAFSLSHETSPWMGDRQTFQVMPSDDKGKVPSANRKDRALPFRHSNEVAQAHYYRVQFDNGIQTEMAPTDHAAMIRFKFKGGNSHLIFDNVNNDGGLTLDPKKGELSGYSDVKSGLSTGATRMFVYATFDQPVASGGKLTGEERDGVAGYFRFNAGKEGSKVVNMKIATSLISVDQAKKNLEQEIGPKDTFSSIKKRAQKQWDEKLKKIEVEGATEDQLVTLYSNMYRLFLYPNSGFENVGTKEQPKYKYASPFSPAERDDTPTQTGAKVVTGKSYVNNGFWDTYRAAWPAYSLLTPKKAGEMIDGFVQHYRDGGWVSRWSSPGYANLMVGTSSDIAFADAYLKGVTNFDVQSFYQSAIKNAAVVSPNAGTGRKGLNTSIFDGYTNTSTGEGLSWSLDGYINDFGIANLAHALDQKGDKKDPYHSHYKEDYQYYLNRAQNYIHLFHPDVQFFMGRKSDGSWRTTPEQFDPAEWGGDYTETNAWNMAFHAPQDGQGLANLYGGREKLAKKLDKFFSTPETALPAYKGAYGGVIHEMREARDVRMGMYGHSNQPAHHIAYMYNYAGQPWKAQEKVREVLERLYIGSEIGQGYPGDEDNGEMSAWYIFSALGFYPLQMGSPEYVIGSPLFKKATVHLENGKKIVVNAPKNSSSNRYVQSLKINSKKYTRTQVPHEILAKGAVLDFEMGSKPSKWGSQEKDLPESITPVATDGSKLAPQPMKDLTDGLSAKGKGVATDSEGGRADQLFDNTSDTRWSIESKTPWIQYQFKDGKPKAQMYTLTSGTTSGADPKSWVLQGSKDGKKWTTLDRRSDEKFRWRQYTRAFTIQHPGKYSFYRLEVTSNGGEATTSLAEMELLGRSDAQTHFEAMEKSIQGYGKSGEIGKLKKAQLLYRLHQAQNQYKKEHSSRAIQQMKKLLRDIKYSIPKLQISAQAKRQLTADAHATIHLLSK</sequence>
<dbReference type="InterPro" id="IPR000421">
    <property type="entry name" value="FA58C"/>
</dbReference>
<dbReference type="Pfam" id="PF07971">
    <property type="entry name" value="Glyco_hydro_92"/>
    <property type="match status" value="1"/>
</dbReference>
<dbReference type="Gene3D" id="2.60.120.260">
    <property type="entry name" value="Galactose-binding domain-like"/>
    <property type="match status" value="2"/>
</dbReference>
<feature type="chain" id="PRO_5046990993" evidence="2">
    <location>
        <begin position="33"/>
        <end position="1404"/>
    </location>
</feature>
<dbReference type="Pfam" id="PF17678">
    <property type="entry name" value="Glyco_hydro_92N"/>
    <property type="match status" value="1"/>
</dbReference>
<dbReference type="Gene3D" id="1.20.1610.10">
    <property type="entry name" value="alpha-1,2-mannosidases domains"/>
    <property type="match status" value="1"/>
</dbReference>
<dbReference type="Proteomes" id="UP001597282">
    <property type="component" value="Unassembled WGS sequence"/>
</dbReference>
<dbReference type="EC" id="3.2.1.-" evidence="4"/>
<dbReference type="Pfam" id="PF00754">
    <property type="entry name" value="F5_F8_type_C"/>
    <property type="match status" value="2"/>
</dbReference>
<feature type="signal peptide" evidence="2">
    <location>
        <begin position="1"/>
        <end position="32"/>
    </location>
</feature>
<dbReference type="Pfam" id="PF22888">
    <property type="entry name" value="FIMAH"/>
    <property type="match status" value="1"/>
</dbReference>
<reference evidence="5" key="1">
    <citation type="journal article" date="2019" name="Int. J. Syst. Evol. Microbiol.">
        <title>The Global Catalogue of Microorganisms (GCM) 10K type strain sequencing project: providing services to taxonomists for standard genome sequencing and annotation.</title>
        <authorList>
            <consortium name="The Broad Institute Genomics Platform"/>
            <consortium name="The Broad Institute Genome Sequencing Center for Infectious Disease"/>
            <person name="Wu L."/>
            <person name="Ma J."/>
        </authorList>
    </citation>
    <scope>NUCLEOTIDE SEQUENCE [LARGE SCALE GENOMIC DNA]</scope>
    <source>
        <strain evidence="5">S1</strain>
    </source>
</reference>
<evidence type="ECO:0000313" key="5">
    <source>
        <dbReference type="Proteomes" id="UP001597282"/>
    </source>
</evidence>
<dbReference type="InterPro" id="IPR050883">
    <property type="entry name" value="PNGase"/>
</dbReference>
<dbReference type="NCBIfam" id="TIGR01180">
    <property type="entry name" value="aman2_put"/>
    <property type="match status" value="1"/>
</dbReference>
<evidence type="ECO:0000259" key="3">
    <source>
        <dbReference type="PROSITE" id="PS50022"/>
    </source>
</evidence>
<dbReference type="Gene3D" id="3.30.2080.10">
    <property type="entry name" value="GH92 mannosidase domain"/>
    <property type="match status" value="1"/>
</dbReference>
<keyword evidence="2" id="KW-0732">Signal</keyword>
<keyword evidence="5" id="KW-1185">Reference proteome</keyword>
<dbReference type="SUPFAM" id="SSF48208">
    <property type="entry name" value="Six-hairpin glycosidases"/>
    <property type="match status" value="1"/>
</dbReference>
<dbReference type="InterPro" id="IPR014718">
    <property type="entry name" value="GH-type_carb-bd"/>
</dbReference>
<dbReference type="InterPro" id="IPR041371">
    <property type="entry name" value="GH92_N"/>
</dbReference>
<dbReference type="InterPro" id="IPR008928">
    <property type="entry name" value="6-hairpin_glycosidase_sf"/>
</dbReference>
<dbReference type="SUPFAM" id="SSF49785">
    <property type="entry name" value="Galactose-binding domain-like"/>
    <property type="match status" value="2"/>
</dbReference>
<dbReference type="InterPro" id="IPR005887">
    <property type="entry name" value="GH92_a_mannosidase_put"/>
</dbReference>
<feature type="region of interest" description="Disordered" evidence="1">
    <location>
        <begin position="1145"/>
        <end position="1202"/>
    </location>
</feature>
<dbReference type="Gene3D" id="1.20.1050.60">
    <property type="entry name" value="alpha-1,2-mannosidase"/>
    <property type="match status" value="1"/>
</dbReference>
<gene>
    <name evidence="4" type="ORF">ACFQ4Y_14105</name>
</gene>
<proteinExistence type="predicted"/>
<organism evidence="4 5">
    <name type="scientific">Kroppenstedtia sanguinis</name>
    <dbReference type="NCBI Taxonomy" id="1380684"/>
    <lineage>
        <taxon>Bacteria</taxon>
        <taxon>Bacillati</taxon>
        <taxon>Bacillota</taxon>
        <taxon>Bacilli</taxon>
        <taxon>Bacillales</taxon>
        <taxon>Thermoactinomycetaceae</taxon>
        <taxon>Kroppenstedtia</taxon>
    </lineage>
</organism>
<evidence type="ECO:0000313" key="4">
    <source>
        <dbReference type="EMBL" id="MFD1428036.1"/>
    </source>
</evidence>
<dbReference type="GO" id="GO:0016798">
    <property type="term" value="F:hydrolase activity, acting on glycosyl bonds"/>
    <property type="evidence" value="ECO:0007669"/>
    <property type="project" value="UniProtKB-KW"/>
</dbReference>
<comment type="caution">
    <text evidence="4">The sequence shown here is derived from an EMBL/GenBank/DDBJ whole genome shotgun (WGS) entry which is preliminary data.</text>
</comment>
<dbReference type="InterPro" id="IPR054470">
    <property type="entry name" value="FIMAH_dom"/>
</dbReference>
<dbReference type="PANTHER" id="PTHR12143">
    <property type="entry name" value="PEPTIDE N-GLYCANASE PNGASE -RELATED"/>
    <property type="match status" value="1"/>
</dbReference>
<dbReference type="InterPro" id="IPR012939">
    <property type="entry name" value="Glyco_hydro_92"/>
</dbReference>
<dbReference type="Gene3D" id="2.70.98.10">
    <property type="match status" value="1"/>
</dbReference>
<keyword evidence="4" id="KW-0378">Hydrolase</keyword>
<feature type="domain" description="F5/8 type C" evidence="3">
    <location>
        <begin position="69"/>
        <end position="214"/>
    </location>
</feature>
<name>A0ABW4CDM0_9BACL</name>
<dbReference type="InterPro" id="IPR008979">
    <property type="entry name" value="Galactose-bd-like_sf"/>
</dbReference>
<protein>
    <submittedName>
        <fullName evidence="4">GH92 family glycosyl hydrolase</fullName>
        <ecNumber evidence="4">3.2.1.-</ecNumber>
    </submittedName>
</protein>
<dbReference type="PROSITE" id="PS50022">
    <property type="entry name" value="FA58C_3"/>
    <property type="match status" value="2"/>
</dbReference>
<dbReference type="PANTHER" id="PTHR12143:SF43">
    <property type="entry name" value="PUTATIVE-RELATED"/>
    <property type="match status" value="1"/>
</dbReference>
<accession>A0ABW4CDM0</accession>
<dbReference type="EMBL" id="JBHTNU010000016">
    <property type="protein sequence ID" value="MFD1428036.1"/>
    <property type="molecule type" value="Genomic_DNA"/>
</dbReference>
<dbReference type="RefSeq" id="WP_380166558.1">
    <property type="nucleotide sequence ID" value="NZ_JBHTNU010000016.1"/>
</dbReference>
<evidence type="ECO:0000256" key="1">
    <source>
        <dbReference type="SAM" id="MobiDB-lite"/>
    </source>
</evidence>
<evidence type="ECO:0000256" key="2">
    <source>
        <dbReference type="SAM" id="SignalP"/>
    </source>
</evidence>
<keyword evidence="4" id="KW-0326">Glycosidase</keyword>
<feature type="domain" description="F5/8 type C" evidence="3">
    <location>
        <begin position="1163"/>
        <end position="1313"/>
    </location>
</feature>